<dbReference type="RefSeq" id="WP_379815693.1">
    <property type="nucleotide sequence ID" value="NZ_JBHUDZ010000016.1"/>
</dbReference>
<dbReference type="InterPro" id="IPR018958">
    <property type="entry name" value="Knr4/Smi1-like_dom"/>
</dbReference>
<dbReference type="Proteomes" id="UP001597138">
    <property type="component" value="Unassembled WGS sequence"/>
</dbReference>
<evidence type="ECO:0000313" key="2">
    <source>
        <dbReference type="EMBL" id="MFD1604604.1"/>
    </source>
</evidence>
<accession>A0ABW4HGA8</accession>
<evidence type="ECO:0000259" key="1">
    <source>
        <dbReference type="SMART" id="SM00860"/>
    </source>
</evidence>
<reference evidence="3" key="1">
    <citation type="journal article" date="2019" name="Int. J. Syst. Evol. Microbiol.">
        <title>The Global Catalogue of Microorganisms (GCM) 10K type strain sequencing project: providing services to taxonomists for standard genome sequencing and annotation.</title>
        <authorList>
            <consortium name="The Broad Institute Genomics Platform"/>
            <consortium name="The Broad Institute Genome Sequencing Center for Infectious Disease"/>
            <person name="Wu L."/>
            <person name="Ma J."/>
        </authorList>
    </citation>
    <scope>NUCLEOTIDE SEQUENCE [LARGE SCALE GENOMIC DNA]</scope>
    <source>
        <strain evidence="3">CCUG 70865</strain>
    </source>
</reference>
<dbReference type="SUPFAM" id="SSF160631">
    <property type="entry name" value="SMI1/KNR4-like"/>
    <property type="match status" value="1"/>
</dbReference>
<evidence type="ECO:0000313" key="3">
    <source>
        <dbReference type="Proteomes" id="UP001597138"/>
    </source>
</evidence>
<comment type="caution">
    <text evidence="2">The sequence shown here is derived from an EMBL/GenBank/DDBJ whole genome shotgun (WGS) entry which is preliminary data.</text>
</comment>
<protein>
    <submittedName>
        <fullName evidence="2">SMI1/KNR4 family protein</fullName>
    </submittedName>
</protein>
<gene>
    <name evidence="2" type="ORF">ACFSC2_17840</name>
</gene>
<dbReference type="EMBL" id="JBHUDZ010000016">
    <property type="protein sequence ID" value="MFD1604604.1"/>
    <property type="molecule type" value="Genomic_DNA"/>
</dbReference>
<sequence>MIQHIKRLYNLSENENPGFSEKEISELETRLDITLPSKLREFYLLLGKEENLNYSYNTLFKPEEVHFSDDGFLLIYEENQGVVIWGIKKEDLELDNPPVYGNYDTIEKSNWEIETQTAEDFLVMMAIYNGTFGGLQYNGNYIGPIDSNDVLFIENNFALIPEISRDNQKIYTDDFCIAISLSFDKENNCTAAFIGSYDQERFDDLLENVAIDWDYLSYDDEEYEEDDED</sequence>
<dbReference type="SMART" id="SM00860">
    <property type="entry name" value="SMI1_KNR4"/>
    <property type="match status" value="1"/>
</dbReference>
<keyword evidence="3" id="KW-1185">Reference proteome</keyword>
<name>A0ABW4HGA8_9FLAO</name>
<feature type="domain" description="Knr4/Smi1-like" evidence="1">
    <location>
        <begin position="18"/>
        <end position="208"/>
    </location>
</feature>
<proteinExistence type="predicted"/>
<dbReference type="InterPro" id="IPR037883">
    <property type="entry name" value="Knr4/Smi1-like_sf"/>
</dbReference>
<organism evidence="2 3">
    <name type="scientific">Flavobacterium artemisiae</name>
    <dbReference type="NCBI Taxonomy" id="2126556"/>
    <lineage>
        <taxon>Bacteria</taxon>
        <taxon>Pseudomonadati</taxon>
        <taxon>Bacteroidota</taxon>
        <taxon>Flavobacteriia</taxon>
        <taxon>Flavobacteriales</taxon>
        <taxon>Flavobacteriaceae</taxon>
        <taxon>Flavobacterium</taxon>
    </lineage>
</organism>